<dbReference type="Gene3D" id="1.20.1270.60">
    <property type="entry name" value="Arfaptin homology (AH) domain/BAR domain"/>
    <property type="match status" value="1"/>
</dbReference>
<evidence type="ECO:0000313" key="4">
    <source>
        <dbReference type="EMBL" id="CAK9435738.1"/>
    </source>
</evidence>
<dbReference type="SUPFAM" id="SSF103657">
    <property type="entry name" value="BAR/IMD domain-like"/>
    <property type="match status" value="1"/>
</dbReference>
<dbReference type="EMBL" id="OZ022405">
    <property type="protein sequence ID" value="CAK9435738.1"/>
    <property type="molecule type" value="Genomic_DNA"/>
</dbReference>
<dbReference type="InterPro" id="IPR027267">
    <property type="entry name" value="AH/BAR_dom_sf"/>
</dbReference>
<keyword evidence="5" id="KW-1185">Reference proteome</keyword>
<feature type="domain" description="SH3" evidence="3">
    <location>
        <begin position="322"/>
        <end position="379"/>
    </location>
</feature>
<dbReference type="Proteomes" id="UP001497383">
    <property type="component" value="Chromosome 1"/>
</dbReference>
<protein>
    <recommendedName>
        <fullName evidence="3">SH3 domain-containing protein</fullName>
    </recommendedName>
</protein>
<dbReference type="PANTHER" id="PTHR47174">
    <property type="entry name" value="BRIDGING INTEGRATOR 3"/>
    <property type="match status" value="1"/>
</dbReference>
<dbReference type="Gene3D" id="2.30.30.40">
    <property type="entry name" value="SH3 Domains"/>
    <property type="match status" value="1"/>
</dbReference>
<evidence type="ECO:0000256" key="2">
    <source>
        <dbReference type="PROSITE-ProRule" id="PRU00192"/>
    </source>
</evidence>
<accession>A0ABP0ZDF2</accession>
<name>A0ABP0ZDF2_9ASCO</name>
<dbReference type="CDD" id="cd00174">
    <property type="entry name" value="SH3"/>
    <property type="match status" value="1"/>
</dbReference>
<dbReference type="Pfam" id="PF00018">
    <property type="entry name" value="SH3_1"/>
    <property type="match status" value="1"/>
</dbReference>
<organism evidence="4 5">
    <name type="scientific">Lodderomyces beijingensis</name>
    <dbReference type="NCBI Taxonomy" id="1775926"/>
    <lineage>
        <taxon>Eukaryota</taxon>
        <taxon>Fungi</taxon>
        <taxon>Dikarya</taxon>
        <taxon>Ascomycota</taxon>
        <taxon>Saccharomycotina</taxon>
        <taxon>Pichiomycetes</taxon>
        <taxon>Debaryomycetaceae</taxon>
        <taxon>Candida/Lodderomyces clade</taxon>
        <taxon>Lodderomyces</taxon>
    </lineage>
</organism>
<reference evidence="4 5" key="1">
    <citation type="submission" date="2024-03" db="EMBL/GenBank/DDBJ databases">
        <authorList>
            <person name="Brejova B."/>
        </authorList>
    </citation>
    <scope>NUCLEOTIDE SEQUENCE [LARGE SCALE GENOMIC DNA]</scope>
    <source>
        <strain evidence="4 5">CBS 14171</strain>
    </source>
</reference>
<dbReference type="SUPFAM" id="SSF50044">
    <property type="entry name" value="SH3-domain"/>
    <property type="match status" value="1"/>
</dbReference>
<dbReference type="InterPro" id="IPR004148">
    <property type="entry name" value="BAR_dom"/>
</dbReference>
<dbReference type="RefSeq" id="XP_066827386.1">
    <property type="nucleotide sequence ID" value="XM_066974705.1"/>
</dbReference>
<gene>
    <name evidence="4" type="ORF">LODBEIA_P04480</name>
</gene>
<sequence length="379" mass="43626">MTTINNELNKLSTQVSKHLKLVDEKVLKTNYGQFDWNLIKRTPQFLKSKIKFPGSGHATVDEEFDSMENTVRHQDEALRSVLSYLKQFLWSLNELVNDSVHVSEQFHNLIDPYSNFKHDAAKIDAAYDLWASMVQYKHLIMSVDMKMEIDALNKGTVVKLEAVSSGMLKSVFKRIRDRQFSLLDYDNYRSEHEALLARQQSGKEQLTLKQSNYVYTLERKVAECKAKYEIQNALLKKELPVFIRLVQTVIDYAAVDIYLIHLLYCYKITTELQKGKIKVASSSSRSSDALIQESESRYADILPKIRELKLFSPKTSGGEQNLTCESCIALYDFDGEQDDDLSFKKNDRIKILETDGNWWKGALHDKTGNFPSNYVTLSA</sequence>
<dbReference type="PANTHER" id="PTHR47174:SF1">
    <property type="entry name" value="REDUCED VIABILITY UPON STARVATION PROTEIN 167"/>
    <property type="match status" value="1"/>
</dbReference>
<keyword evidence="1 2" id="KW-0728">SH3 domain</keyword>
<evidence type="ECO:0000313" key="5">
    <source>
        <dbReference type="Proteomes" id="UP001497383"/>
    </source>
</evidence>
<dbReference type="SMART" id="SM00326">
    <property type="entry name" value="SH3"/>
    <property type="match status" value="1"/>
</dbReference>
<proteinExistence type="predicted"/>
<dbReference type="Pfam" id="PF03114">
    <property type="entry name" value="BAR"/>
    <property type="match status" value="1"/>
</dbReference>
<dbReference type="InterPro" id="IPR036028">
    <property type="entry name" value="SH3-like_dom_sf"/>
</dbReference>
<dbReference type="PRINTS" id="PR00452">
    <property type="entry name" value="SH3DOMAIN"/>
</dbReference>
<evidence type="ECO:0000259" key="3">
    <source>
        <dbReference type="PROSITE" id="PS50002"/>
    </source>
</evidence>
<dbReference type="InterPro" id="IPR046982">
    <property type="entry name" value="BIN3/RVS161-like"/>
</dbReference>
<dbReference type="PROSITE" id="PS50002">
    <property type="entry name" value="SH3"/>
    <property type="match status" value="1"/>
</dbReference>
<dbReference type="InterPro" id="IPR001452">
    <property type="entry name" value="SH3_domain"/>
</dbReference>
<evidence type="ECO:0000256" key="1">
    <source>
        <dbReference type="ARBA" id="ARBA00022443"/>
    </source>
</evidence>
<dbReference type="GeneID" id="92205644"/>